<dbReference type="InterPro" id="IPR009075">
    <property type="entry name" value="AcylCo_DH/oxidase_C"/>
</dbReference>
<dbReference type="SUPFAM" id="SSF56645">
    <property type="entry name" value="Acyl-CoA dehydrogenase NM domain-like"/>
    <property type="match status" value="1"/>
</dbReference>
<protein>
    <submittedName>
        <fullName evidence="10">Acyl-CoA dehydrogenase</fullName>
    </submittedName>
</protein>
<proteinExistence type="inferred from homology"/>
<evidence type="ECO:0000259" key="6">
    <source>
        <dbReference type="Pfam" id="PF00441"/>
    </source>
</evidence>
<keyword evidence="5" id="KW-0560">Oxidoreductase</keyword>
<dbReference type="PANTHER" id="PTHR43884">
    <property type="entry name" value="ACYL-COA DEHYDROGENASE"/>
    <property type="match status" value="1"/>
</dbReference>
<dbReference type="Pfam" id="PF02770">
    <property type="entry name" value="Acyl-CoA_dh_M"/>
    <property type="match status" value="1"/>
</dbReference>
<evidence type="ECO:0000259" key="8">
    <source>
        <dbReference type="Pfam" id="PF02771"/>
    </source>
</evidence>
<dbReference type="Gene3D" id="2.40.110.10">
    <property type="entry name" value="Butyryl-CoA Dehydrogenase, subunit A, domain 2"/>
    <property type="match status" value="1"/>
</dbReference>
<comment type="similarity">
    <text evidence="2 5">Belongs to the acyl-CoA dehydrogenase family.</text>
</comment>
<keyword evidence="11" id="KW-1185">Reference proteome</keyword>
<evidence type="ECO:0000313" key="11">
    <source>
        <dbReference type="Proteomes" id="UP000076226"/>
    </source>
</evidence>
<organism evidence="10 11">
    <name type="scientific">Geobacillus subterraneus</name>
    <dbReference type="NCBI Taxonomy" id="129338"/>
    <lineage>
        <taxon>Bacteria</taxon>
        <taxon>Bacillati</taxon>
        <taxon>Bacillota</taxon>
        <taxon>Bacilli</taxon>
        <taxon>Bacillales</taxon>
        <taxon>Anoxybacillaceae</taxon>
        <taxon>Geobacillus</taxon>
    </lineage>
</organism>
<dbReference type="Gene3D" id="1.20.140.10">
    <property type="entry name" value="Butyryl-CoA Dehydrogenase, subunit A, domain 3"/>
    <property type="match status" value="2"/>
</dbReference>
<accession>A0ABM6AC03</accession>
<gene>
    <name evidence="10" type="ORF">GS3922_09245</name>
</gene>
<evidence type="ECO:0000313" key="10">
    <source>
        <dbReference type="EMBL" id="AMX83831.1"/>
    </source>
</evidence>
<evidence type="ECO:0000256" key="4">
    <source>
        <dbReference type="ARBA" id="ARBA00022827"/>
    </source>
</evidence>
<comment type="cofactor">
    <cofactor evidence="1 5">
        <name>FAD</name>
        <dbReference type="ChEBI" id="CHEBI:57692"/>
    </cofactor>
</comment>
<dbReference type="InterPro" id="IPR036250">
    <property type="entry name" value="AcylCo_DH-like_C"/>
</dbReference>
<dbReference type="InterPro" id="IPR006089">
    <property type="entry name" value="Acyl-CoA_DH_CS"/>
</dbReference>
<feature type="domain" description="Acyl-CoA dehydrogenase-like C-terminal" evidence="9">
    <location>
        <begin position="442"/>
        <end position="527"/>
    </location>
</feature>
<evidence type="ECO:0000256" key="3">
    <source>
        <dbReference type="ARBA" id="ARBA00022630"/>
    </source>
</evidence>
<dbReference type="PANTHER" id="PTHR43884:SF12">
    <property type="entry name" value="ISOVALERYL-COA DEHYDROGENASE, MITOCHONDRIAL-RELATED"/>
    <property type="match status" value="1"/>
</dbReference>
<dbReference type="Pfam" id="PF02771">
    <property type="entry name" value="Acyl-CoA_dh_N"/>
    <property type="match status" value="1"/>
</dbReference>
<dbReference type="Gene3D" id="1.10.540.10">
    <property type="entry name" value="Acyl-CoA dehydrogenase/oxidase, N-terminal domain"/>
    <property type="match status" value="1"/>
</dbReference>
<evidence type="ECO:0000256" key="1">
    <source>
        <dbReference type="ARBA" id="ARBA00001974"/>
    </source>
</evidence>
<evidence type="ECO:0000256" key="2">
    <source>
        <dbReference type="ARBA" id="ARBA00009347"/>
    </source>
</evidence>
<feature type="domain" description="Acyl-CoA dehydrogenase/oxidase N-terminal" evidence="8">
    <location>
        <begin position="29"/>
        <end position="141"/>
    </location>
</feature>
<dbReference type="Pfam" id="PF00441">
    <property type="entry name" value="Acyl-CoA_dh_1"/>
    <property type="match status" value="1"/>
</dbReference>
<dbReference type="InterPro" id="IPR006091">
    <property type="entry name" value="Acyl-CoA_Oxase/DH_mid-dom"/>
</dbReference>
<sequence length="570" mass="63413">MAKIKEYKGGCFIHEHVSASEVFTPEDFTDEHHMLADMAEKFVMKEVLPVLGDIEAQQFDETVRLLKKAGELGLLGADIPERYGGLHLDKISSCIISEKVALGRSFAVTFSGQVGIGSLPIVFFGTEEQKKAYLPYVVTGEKIGAYALTEPTSGTDALAAKTSARLSECGRYYILNGEKQWITNSAFADFFIVFAKVDGQRFTAFIVDKDYMGVSVGPEEKKMGLKGSSTRSLILDNVKVPVANVLGEIGKGHIIAFNILNIGRHKLAATALGMAKRALELSVKYAKERRQFGRSLSEFGLIQHKIADMAVKTYVNESMIYRTAGALEQGWKGENGNIAQTIADYAVECSINKVFSTEVLDFVVDEAVQIHGGYGYMAEYEVETLYRDARIYRIFEGTNEINRIIIASTLLRNCPSPSKGISRQEGQAVAFANETKQLYDVKSLFWAMAGAIQKRHVENGTEQELLAYLADMAIQIYAMESALLRAEKAIAQNAVDMEEQKKNYVQVYIQETIQQLLGCSLNVIPYLQDEQLVKRVSQSIETFMRGPLVDTVTLKRQIAEKVIQHEKYVK</sequence>
<dbReference type="InterPro" id="IPR046373">
    <property type="entry name" value="Acyl-CoA_Oxase/DH_mid-dom_sf"/>
</dbReference>
<dbReference type="InterPro" id="IPR009100">
    <property type="entry name" value="AcylCoA_DH/oxidase_NM_dom_sf"/>
</dbReference>
<dbReference type="RefSeq" id="WP_063166112.1">
    <property type="nucleotide sequence ID" value="NZ_CP014342.1"/>
</dbReference>
<reference evidence="10 11" key="1">
    <citation type="submission" date="2016-02" db="EMBL/GenBank/DDBJ databases">
        <title>Complete genome sequence of Geobacillus subterraneus KCTC 3922T.</title>
        <authorList>
            <person name="Lee D.-W."/>
            <person name="Lee Y.-J."/>
            <person name="Lee S.-J."/>
            <person name="Park G.-S."/>
            <person name="Lee S.-J."/>
            <person name="Shin J.-H."/>
        </authorList>
    </citation>
    <scope>NUCLEOTIDE SEQUENCE [LARGE SCALE GENOMIC DNA]</scope>
    <source>
        <strain evidence="10 11">KCTC 3922</strain>
    </source>
</reference>
<feature type="domain" description="Acyl-CoA oxidase/dehydrogenase middle" evidence="7">
    <location>
        <begin position="145"/>
        <end position="238"/>
    </location>
</feature>
<feature type="domain" description="Acyl-CoA dehydrogenase/oxidase C-terminal" evidence="6">
    <location>
        <begin position="250"/>
        <end position="410"/>
    </location>
</feature>
<evidence type="ECO:0000259" key="9">
    <source>
        <dbReference type="Pfam" id="PF21263"/>
    </source>
</evidence>
<name>A0ABM6AC03_9BACL</name>
<keyword evidence="4 5" id="KW-0274">FAD</keyword>
<dbReference type="PROSITE" id="PS00072">
    <property type="entry name" value="ACYL_COA_DH_1"/>
    <property type="match status" value="1"/>
</dbReference>
<dbReference type="EMBL" id="CP014342">
    <property type="protein sequence ID" value="AMX83831.1"/>
    <property type="molecule type" value="Genomic_DNA"/>
</dbReference>
<dbReference type="InterPro" id="IPR013786">
    <property type="entry name" value="AcylCoA_DH/ox_N"/>
</dbReference>
<keyword evidence="3 5" id="KW-0285">Flavoprotein</keyword>
<dbReference type="Pfam" id="PF21263">
    <property type="entry name" value="Acyl-CoA-dh_C"/>
    <property type="match status" value="1"/>
</dbReference>
<dbReference type="Proteomes" id="UP000076226">
    <property type="component" value="Chromosome"/>
</dbReference>
<evidence type="ECO:0000259" key="7">
    <source>
        <dbReference type="Pfam" id="PF02770"/>
    </source>
</evidence>
<dbReference type="InterPro" id="IPR037069">
    <property type="entry name" value="AcylCoA_DH/ox_N_sf"/>
</dbReference>
<evidence type="ECO:0000256" key="5">
    <source>
        <dbReference type="RuleBase" id="RU362125"/>
    </source>
</evidence>
<dbReference type="SUPFAM" id="SSF47203">
    <property type="entry name" value="Acyl-CoA dehydrogenase C-terminal domain-like"/>
    <property type="match status" value="1"/>
</dbReference>
<dbReference type="InterPro" id="IPR049426">
    <property type="entry name" value="Acyl-CoA-dh-like_C"/>
</dbReference>